<evidence type="ECO:0000313" key="2">
    <source>
        <dbReference type="EMBL" id="GCL39139.1"/>
    </source>
</evidence>
<accession>A0A480A2W1</accession>
<feature type="domain" description="CRISPR-associated protein Cas6 C-terminal" evidence="1">
    <location>
        <begin position="237"/>
        <end position="347"/>
    </location>
</feature>
<dbReference type="Pfam" id="PF10040">
    <property type="entry name" value="CRISPR_Cas6"/>
    <property type="match status" value="1"/>
</dbReference>
<dbReference type="InterPro" id="IPR045747">
    <property type="entry name" value="CRISPR-assoc_prot_Cas6_N_sf"/>
</dbReference>
<evidence type="ECO:0000313" key="3">
    <source>
        <dbReference type="Proteomes" id="UP000300142"/>
    </source>
</evidence>
<dbReference type="Gene3D" id="3.30.70.1890">
    <property type="match status" value="1"/>
</dbReference>
<dbReference type="RefSeq" id="WP_096572933.1">
    <property type="nucleotide sequence ID" value="NZ_BJCE01000214.1"/>
</dbReference>
<dbReference type="EMBL" id="BJCE01000214">
    <property type="protein sequence ID" value="GCL39139.1"/>
    <property type="molecule type" value="Genomic_DNA"/>
</dbReference>
<name>A0A480A2W1_9CYAN</name>
<proteinExistence type="predicted"/>
<evidence type="ECO:0000259" key="1">
    <source>
        <dbReference type="Pfam" id="PF10040"/>
    </source>
</evidence>
<gene>
    <name evidence="2" type="ORF">SR1949_42610</name>
</gene>
<sequence length="353" mass="39549">MTFTTDTKNSNHHTNNKFAGISLILKQVLKQDANSTNSVALESWLSDIQPAPVWIPLQIHDGITKIMPVLPDSGLYSQLMASICQYICEGGVSQSFNWNNKFYQFTGVEVDSDALHVILVSISANEPLPPTLGRAIHAQCLQWFATANPALAEHLHQQDILPFTVAIQYTSPQRIQLRITLLKPELLAPLLWGLSHNIGGEITLAAITCRLGQWINVVESNSFKKLIELPTQNTIELRFVSPTSFKQHQNIQPFPLPELVFNSLLRRWNHFAPSDLQFPEVKWQGLVSAFDLKTHVLKMKSGAEIGSVGWVKYRFSDPEQARIATILSHFAVFSGVGRKTTMGMGQVRMKNLE</sequence>
<protein>
    <recommendedName>
        <fullName evidence="1">CRISPR-associated protein Cas6 C-terminal domain-containing protein</fullName>
    </recommendedName>
</protein>
<reference evidence="3" key="1">
    <citation type="submission" date="2019-02" db="EMBL/GenBank/DDBJ databases">
        <title>Draft genome sequence of Sphaerospermopsis reniformis NIES-1949.</title>
        <authorList>
            <person name="Yamaguchi H."/>
            <person name="Suzuki S."/>
            <person name="Kawachi M."/>
        </authorList>
    </citation>
    <scope>NUCLEOTIDE SEQUENCE [LARGE SCALE GENOMIC DNA]</scope>
    <source>
        <strain evidence="3">NIES-1949</strain>
    </source>
</reference>
<organism evidence="2 3">
    <name type="scientific">Sphaerospermopsis reniformis</name>
    <dbReference type="NCBI Taxonomy" id="531300"/>
    <lineage>
        <taxon>Bacteria</taxon>
        <taxon>Bacillati</taxon>
        <taxon>Cyanobacteriota</taxon>
        <taxon>Cyanophyceae</taxon>
        <taxon>Nostocales</taxon>
        <taxon>Aphanizomenonaceae</taxon>
        <taxon>Sphaerospermopsis</taxon>
    </lineage>
</organism>
<dbReference type="CDD" id="cd21141">
    <property type="entry name" value="Cas6_III-like"/>
    <property type="match status" value="1"/>
</dbReference>
<comment type="caution">
    <text evidence="2">The sequence shown here is derived from an EMBL/GenBank/DDBJ whole genome shotgun (WGS) entry which is preliminary data.</text>
</comment>
<keyword evidence="3" id="KW-1185">Reference proteome</keyword>
<dbReference type="InterPro" id="IPR019267">
    <property type="entry name" value="CRISPR-assoc_Cas6_C"/>
</dbReference>
<dbReference type="Proteomes" id="UP000300142">
    <property type="component" value="Unassembled WGS sequence"/>
</dbReference>
<dbReference type="Gene3D" id="3.30.70.1900">
    <property type="match status" value="1"/>
</dbReference>
<dbReference type="AlphaFoldDB" id="A0A480A2W1"/>